<keyword evidence="2" id="KW-0479">Metal-binding</keyword>
<evidence type="ECO:0000256" key="6">
    <source>
        <dbReference type="SAM" id="Phobius"/>
    </source>
</evidence>
<evidence type="ECO:0000313" key="9">
    <source>
        <dbReference type="Proteomes" id="UP001596113"/>
    </source>
</evidence>
<proteinExistence type="predicted"/>
<evidence type="ECO:0000256" key="4">
    <source>
        <dbReference type="ARBA" id="ARBA00023004"/>
    </source>
</evidence>
<feature type="domain" description="4Fe-4S ferredoxin-type" evidence="7">
    <location>
        <begin position="342"/>
        <end position="373"/>
    </location>
</feature>
<dbReference type="PANTHER" id="PTHR43255:SF1">
    <property type="entry name" value="IRON-SULFUR-BINDING OXIDOREDUCTASE FADF-RELATED"/>
    <property type="match status" value="1"/>
</dbReference>
<evidence type="ECO:0000256" key="5">
    <source>
        <dbReference type="ARBA" id="ARBA00023014"/>
    </source>
</evidence>
<dbReference type="SUPFAM" id="SSF46548">
    <property type="entry name" value="alpha-helical ferredoxin"/>
    <property type="match status" value="1"/>
</dbReference>
<accession>A0ABW0I565</accession>
<dbReference type="InterPro" id="IPR036197">
    <property type="entry name" value="NarG-like_sf"/>
</dbReference>
<keyword evidence="6" id="KW-1133">Transmembrane helix</keyword>
<dbReference type="Pfam" id="PF13183">
    <property type="entry name" value="Fer4_8"/>
    <property type="match status" value="1"/>
</dbReference>
<dbReference type="PROSITE" id="PS51379">
    <property type="entry name" value="4FE4S_FER_2"/>
    <property type="match status" value="2"/>
</dbReference>
<keyword evidence="6" id="KW-0472">Membrane</keyword>
<feature type="transmembrane region" description="Helical" evidence="6">
    <location>
        <begin position="139"/>
        <end position="158"/>
    </location>
</feature>
<keyword evidence="4" id="KW-0408">Iron</keyword>
<dbReference type="InterPro" id="IPR017896">
    <property type="entry name" value="4Fe4S_Fe-S-bd"/>
</dbReference>
<evidence type="ECO:0000256" key="2">
    <source>
        <dbReference type="ARBA" id="ARBA00022723"/>
    </source>
</evidence>
<reference evidence="9" key="1">
    <citation type="journal article" date="2019" name="Int. J. Syst. Evol. Microbiol.">
        <title>The Global Catalogue of Microorganisms (GCM) 10K type strain sequencing project: providing services to taxonomists for standard genome sequencing and annotation.</title>
        <authorList>
            <consortium name="The Broad Institute Genomics Platform"/>
            <consortium name="The Broad Institute Genome Sequencing Center for Infectious Disease"/>
            <person name="Wu L."/>
            <person name="Ma J."/>
        </authorList>
    </citation>
    <scope>NUCLEOTIDE SEQUENCE [LARGE SCALE GENOMIC DNA]</scope>
    <source>
        <strain evidence="9">CGMCC 1.18575</strain>
    </source>
</reference>
<evidence type="ECO:0000256" key="1">
    <source>
        <dbReference type="ARBA" id="ARBA00022485"/>
    </source>
</evidence>
<dbReference type="Pfam" id="PF02754">
    <property type="entry name" value="CCG"/>
    <property type="match status" value="2"/>
</dbReference>
<organism evidence="8 9">
    <name type="scientific">Cohnella soli</name>
    <dbReference type="NCBI Taxonomy" id="425005"/>
    <lineage>
        <taxon>Bacteria</taxon>
        <taxon>Bacillati</taxon>
        <taxon>Bacillota</taxon>
        <taxon>Bacilli</taxon>
        <taxon>Bacillales</taxon>
        <taxon>Paenibacillaceae</taxon>
        <taxon>Cohnella</taxon>
    </lineage>
</organism>
<evidence type="ECO:0000256" key="3">
    <source>
        <dbReference type="ARBA" id="ARBA00023002"/>
    </source>
</evidence>
<feature type="transmembrane region" description="Helical" evidence="6">
    <location>
        <begin position="101"/>
        <end position="119"/>
    </location>
</feature>
<dbReference type="InterPro" id="IPR009051">
    <property type="entry name" value="Helical_ferredxn"/>
</dbReference>
<name>A0ABW0I565_9BACL</name>
<dbReference type="PROSITE" id="PS00198">
    <property type="entry name" value="4FE4S_FER_1"/>
    <property type="match status" value="1"/>
</dbReference>
<dbReference type="Proteomes" id="UP001596113">
    <property type="component" value="Unassembled WGS sequence"/>
</dbReference>
<dbReference type="InterPro" id="IPR051460">
    <property type="entry name" value="HdrC_iron-sulfur_subunit"/>
</dbReference>
<dbReference type="EMBL" id="JBHSMI010000067">
    <property type="protein sequence ID" value="MFC5407247.1"/>
    <property type="molecule type" value="Genomic_DNA"/>
</dbReference>
<evidence type="ECO:0000259" key="7">
    <source>
        <dbReference type="PROSITE" id="PS51379"/>
    </source>
</evidence>
<keyword evidence="5" id="KW-0411">Iron-sulfur</keyword>
<feature type="transmembrane region" description="Helical" evidence="6">
    <location>
        <begin position="6"/>
        <end position="29"/>
    </location>
</feature>
<dbReference type="SUPFAM" id="SSF103501">
    <property type="entry name" value="Respiratory nitrate reductase 1 gamma chain"/>
    <property type="match status" value="1"/>
</dbReference>
<dbReference type="PANTHER" id="PTHR43255">
    <property type="entry name" value="IRON-SULFUR-BINDING OXIDOREDUCTASE FADF-RELATED-RELATED"/>
    <property type="match status" value="1"/>
</dbReference>
<keyword evidence="3" id="KW-0560">Oxidoreductase</keyword>
<feature type="transmembrane region" description="Helical" evidence="6">
    <location>
        <begin position="65"/>
        <end position="86"/>
    </location>
</feature>
<dbReference type="Gene3D" id="1.20.950.20">
    <property type="entry name" value="Transmembrane di-heme cytochromes, Chain C"/>
    <property type="match status" value="1"/>
</dbReference>
<dbReference type="RefSeq" id="WP_378139739.1">
    <property type="nucleotide sequence ID" value="NZ_JBHSMI010000067.1"/>
</dbReference>
<keyword evidence="9" id="KW-1185">Reference proteome</keyword>
<keyword evidence="6" id="KW-0812">Transmembrane</keyword>
<dbReference type="Gene3D" id="1.10.1060.10">
    <property type="entry name" value="Alpha-helical ferredoxin"/>
    <property type="match status" value="1"/>
</dbReference>
<protein>
    <submittedName>
        <fullName evidence="8">(Fe-S)-binding protein</fullName>
    </submittedName>
</protein>
<gene>
    <name evidence="8" type="ORF">ACFPOF_31345</name>
</gene>
<keyword evidence="1" id="KW-0004">4Fe-4S</keyword>
<sequence>MRGWLAAFVILCGLAAFGWIVLGKAKLILAGPQDGRMKLEWRRVRQTVVQSFGHRRLLLDRRSGAMHLVLFYGFLVLQLGALQILWKGMFGTALSWADNGVFSLLQETTVALVLIAVVYAGYRRYVEKLPRLPKGPKPLLVLLWIGALMLSVIATLAFERLQQQLPSSGAAPLSSGLASALSERSADMGYEIAWWAHLLLLLGFLVYVPLSKHFHIFTAPLNWLLRPVDAPKMEPLNLEDETAEKFGASELADLSRKTRLDLFACVECGRCTDVCPAANTDKGLSPMHLMTKLRDALQNKPMSFQPEADRPFATTGQASIRATMAWQTDSWRPSETKPNLIGEVVTEQELWSCTTCRACEERCPVGNAQLSPLLEIRRYLVLTEGKMPSEARKTLQNIDRQSNPWGFPRKDRTAWMEEFAAKEGWRIPTIRDNPRPDWLWWVGSMGAYDARARKVTFALAKLLHEAGVSFAVLGTEERNSGDTPRRLGDEFLFQELCKTNIETFRRYGIKRIVTACPHTFHLFWNEYKDFGFEGEIHHHTELLAELIQRGAIKPKHPINRTLTFHDSCYLARYNGVTEAPRAILASIPSLETREMARSGKQGMCCGAGGGRMWMEEPGKRVNELRTEQALATGAQLIGSACPYCLTMMEEGIRKHEADDWASAADVAELLALSVFGESDKRSQK</sequence>
<comment type="caution">
    <text evidence="8">The sequence shown here is derived from an EMBL/GenBank/DDBJ whole genome shotgun (WGS) entry which is preliminary data.</text>
</comment>
<feature type="domain" description="4Fe-4S ferredoxin-type" evidence="7">
    <location>
        <begin position="256"/>
        <end position="285"/>
    </location>
</feature>
<evidence type="ECO:0000313" key="8">
    <source>
        <dbReference type="EMBL" id="MFC5407247.1"/>
    </source>
</evidence>
<dbReference type="InterPro" id="IPR017900">
    <property type="entry name" value="4Fe4S_Fe_S_CS"/>
</dbReference>
<dbReference type="InterPro" id="IPR004017">
    <property type="entry name" value="Cys_rich_dom"/>
</dbReference>